<dbReference type="InterPro" id="IPR011047">
    <property type="entry name" value="Quinoprotein_ADH-like_sf"/>
</dbReference>
<proteinExistence type="predicted"/>
<evidence type="ECO:0000313" key="2">
    <source>
        <dbReference type="EMBL" id="NKY99945.1"/>
    </source>
</evidence>
<dbReference type="PROSITE" id="PS51257">
    <property type="entry name" value="PROKAR_LIPOPROTEIN"/>
    <property type="match status" value="1"/>
</dbReference>
<gene>
    <name evidence="2" type="ORF">HGB44_20070</name>
</gene>
<dbReference type="Proteomes" id="UP000553209">
    <property type="component" value="Unassembled WGS sequence"/>
</dbReference>
<dbReference type="EMBL" id="JAAXPG010000019">
    <property type="protein sequence ID" value="NKY99945.1"/>
    <property type="molecule type" value="Genomic_DNA"/>
</dbReference>
<evidence type="ECO:0000313" key="3">
    <source>
        <dbReference type="Proteomes" id="UP000553209"/>
    </source>
</evidence>
<organism evidence="2 3">
    <name type="scientific">Nocardiopsis alborubida</name>
    <dbReference type="NCBI Taxonomy" id="146802"/>
    <lineage>
        <taxon>Bacteria</taxon>
        <taxon>Bacillati</taxon>
        <taxon>Actinomycetota</taxon>
        <taxon>Actinomycetes</taxon>
        <taxon>Streptosporangiales</taxon>
        <taxon>Nocardiopsidaceae</taxon>
        <taxon>Nocardiopsis</taxon>
    </lineage>
</organism>
<sequence>MMNRTARAKKSIPFLALLITPLLASCSVFPGWGDPEVDHVTLSEPAEALEVPANVRSVGWTWSSPEETSVRHVSPTSYGLSVYVSDGVVGVSGESGEELWRYRRLGERAASMNVTPDGETVAVSYGAHDGETEGEEEPPPLYEVVLLDASTGQIKGTQVVEFAKMPFDGFGISSYTSVDEELGVLSNSSRIIYRDDEQGESEVVSLGLENDEELWSTSPEQSGDEELFFVARSSVVSRGVLILSSSFVDESVLEPGGLSGVKDHTLALIGIDIETGSELWRHELEANAGIDLTPFDIVVEPESGMVAAVAVGTNYYEEWLLDPVTGETLTDTGFFTGRDDTAIGILEEAIVSLRRVSEGEYEYSYSNLSGEVQQSVTVPGPVERWEGRFTLALKESVAWLDVNEQATDDLSWGQAQLMVTDWDDGETRAIDLGIKVERRPNEDRSHSFAPNPDPGDMVIAPGALVVTEDLKTGNGLSRRLVGLVP</sequence>
<dbReference type="AlphaFoldDB" id="A0A7X6MI81"/>
<name>A0A7X6MI81_9ACTN</name>
<keyword evidence="1" id="KW-0732">Signal</keyword>
<dbReference type="InterPro" id="IPR015943">
    <property type="entry name" value="WD40/YVTN_repeat-like_dom_sf"/>
</dbReference>
<reference evidence="2 3" key="1">
    <citation type="submission" date="2020-04" db="EMBL/GenBank/DDBJ databases">
        <title>MicrobeNet Type strains.</title>
        <authorList>
            <person name="Nicholson A.C."/>
        </authorList>
    </citation>
    <scope>NUCLEOTIDE SEQUENCE [LARGE SCALE GENOMIC DNA]</scope>
    <source>
        <strain evidence="2 3">ATCC 23612</strain>
    </source>
</reference>
<dbReference type="Gene3D" id="2.130.10.10">
    <property type="entry name" value="YVTN repeat-like/Quinoprotein amine dehydrogenase"/>
    <property type="match status" value="1"/>
</dbReference>
<feature type="signal peptide" evidence="1">
    <location>
        <begin position="1"/>
        <end position="30"/>
    </location>
</feature>
<evidence type="ECO:0000256" key="1">
    <source>
        <dbReference type="SAM" id="SignalP"/>
    </source>
</evidence>
<accession>A0A7X6MI81</accession>
<comment type="caution">
    <text evidence="2">The sequence shown here is derived from an EMBL/GenBank/DDBJ whole genome shotgun (WGS) entry which is preliminary data.</text>
</comment>
<dbReference type="RefSeq" id="WP_168444075.1">
    <property type="nucleotide sequence ID" value="NZ_JAAXPG010000019.1"/>
</dbReference>
<keyword evidence="3" id="KW-1185">Reference proteome</keyword>
<protein>
    <submittedName>
        <fullName evidence="2">PQQ-binding-like beta-propeller repeat protein</fullName>
    </submittedName>
</protein>
<dbReference type="SUPFAM" id="SSF50998">
    <property type="entry name" value="Quinoprotein alcohol dehydrogenase-like"/>
    <property type="match status" value="1"/>
</dbReference>
<feature type="chain" id="PRO_5038425791" evidence="1">
    <location>
        <begin position="31"/>
        <end position="485"/>
    </location>
</feature>